<reference evidence="2 3" key="2">
    <citation type="journal article" date="2012" name="Mol. Microbiol.">
        <title>The genetic and structural basis of two distinct terminal side branch residues in stewartan and amylovoran exopolysaccharides and their potential role in host adaptation.</title>
        <authorList>
            <person name="Wang X."/>
            <person name="Yang F."/>
            <person name="von Bodman S.B."/>
        </authorList>
    </citation>
    <scope>NUCLEOTIDE SEQUENCE [LARGE SCALE GENOMIC DNA]</scope>
    <source>
        <strain evidence="2 3">DC283</strain>
    </source>
</reference>
<dbReference type="EMBL" id="AHIE01000039">
    <property type="protein sequence ID" value="EHT98011.1"/>
    <property type="molecule type" value="Genomic_DNA"/>
</dbReference>
<evidence type="ECO:0000313" key="1">
    <source>
        <dbReference type="EMBL" id="ACT68045.1"/>
    </source>
</evidence>
<dbReference type="Proteomes" id="UP000005050">
    <property type="component" value="Unassembled WGS sequence"/>
</dbReference>
<evidence type="ECO:0000313" key="2">
    <source>
        <dbReference type="EMBL" id="EHT98011.1"/>
    </source>
</evidence>
<accession>C7E4U8</accession>
<dbReference type="EMBL" id="GQ249669">
    <property type="protein sequence ID" value="ACT68045.1"/>
    <property type="molecule type" value="Genomic_DNA"/>
</dbReference>
<reference evidence="1" key="1">
    <citation type="submission" date="2009-06" db="EMBL/GenBank/DDBJ databases">
        <authorList>
            <person name="Perna N.T."/>
        </authorList>
    </citation>
    <scope>NUCLEOTIDE SEQUENCE</scope>
    <source>
        <strain evidence="1">DC283</strain>
    </source>
</reference>
<gene>
    <name evidence="1" type="primary">psa8</name>
    <name evidence="2" type="ORF">CKS_4514</name>
</gene>
<dbReference type="AlphaFoldDB" id="C7E4U8"/>
<proteinExistence type="predicted"/>
<accession>H3RL16</accession>
<reference evidence="2" key="3">
    <citation type="submission" date="2012-01" db="EMBL/GenBank/DDBJ databases">
        <authorList>
            <person name="Biehl B.S."/>
            <person name="Ding Y."/>
            <person name="Dugan-Rocha S.P."/>
            <person name="Gibbs R.A."/>
            <person name="Glasner J.D."/>
            <person name="Kovar C."/>
            <person name="Muzny D.M."/>
            <person name="Neeno-Eckwall E.C."/>
            <person name="Perna N.T."/>
            <person name="Qin X."/>
            <person name="von Bodman S.B."/>
            <person name="Weinstock G.M."/>
        </authorList>
    </citation>
    <scope>NUCLEOTIDE SEQUENCE</scope>
    <source>
        <strain evidence="2">DC283</strain>
    </source>
</reference>
<evidence type="ECO:0000313" key="3">
    <source>
        <dbReference type="Proteomes" id="UP000005050"/>
    </source>
</evidence>
<sequence length="106" mass="11900">MALYKVGTPSAIEPDWTIEGGVPETTRQLGLNDSLEEVGGCMLFRHMFLREPQTQQVVDYLRSRWVGPARPKGFYPIDYNSYHSNSSVYRLPGTAHGTGSVWHPCS</sequence>
<protein>
    <submittedName>
        <fullName evidence="1">Uncharacterized protein</fullName>
    </submittedName>
</protein>
<name>C7E4U8_PANSE</name>
<organism evidence="1">
    <name type="scientific">Pantoea stewartii subsp. stewartii DC283</name>
    <dbReference type="NCBI Taxonomy" id="660596"/>
    <lineage>
        <taxon>Bacteria</taxon>
        <taxon>Pseudomonadati</taxon>
        <taxon>Pseudomonadota</taxon>
        <taxon>Gammaproteobacteria</taxon>
        <taxon>Enterobacterales</taxon>
        <taxon>Erwiniaceae</taxon>
        <taxon>Pantoea</taxon>
    </lineage>
</organism>